<name>A0A9D3YJP0_DREPO</name>
<protein>
    <recommendedName>
        <fullName evidence="6">VWFA domain-containing protein</fullName>
    </recommendedName>
</protein>
<proteinExistence type="predicted"/>
<dbReference type="EMBL" id="JAIWYP010000015">
    <property type="protein sequence ID" value="KAH3700058.1"/>
    <property type="molecule type" value="Genomic_DNA"/>
</dbReference>
<dbReference type="Gene3D" id="2.10.60.10">
    <property type="entry name" value="CD59"/>
    <property type="match status" value="1"/>
</dbReference>
<feature type="domain" description="VWFA" evidence="2">
    <location>
        <begin position="292"/>
        <end position="387"/>
    </location>
</feature>
<dbReference type="Gene3D" id="3.40.50.410">
    <property type="entry name" value="von Willebrand factor, type A domain"/>
    <property type="match status" value="1"/>
</dbReference>
<dbReference type="PROSITE" id="PS50234">
    <property type="entry name" value="VWFA"/>
    <property type="match status" value="1"/>
</dbReference>
<dbReference type="Proteomes" id="UP000828390">
    <property type="component" value="Unassembled WGS sequence"/>
</dbReference>
<evidence type="ECO:0000313" key="4">
    <source>
        <dbReference type="EMBL" id="KAH3700058.1"/>
    </source>
</evidence>
<comment type="caution">
    <text evidence="1">Lacks conserved residue(s) required for the propagation of feature annotation.</text>
</comment>
<accession>A0A9D3YJP0</accession>
<evidence type="ECO:0000259" key="2">
    <source>
        <dbReference type="PROSITE" id="PS50234"/>
    </source>
</evidence>
<dbReference type="Pfam" id="PF00092">
    <property type="entry name" value="VWA"/>
    <property type="match status" value="1"/>
</dbReference>
<dbReference type="InterPro" id="IPR045860">
    <property type="entry name" value="Snake_toxin-like_sf"/>
</dbReference>
<reference evidence="4" key="1">
    <citation type="journal article" date="2019" name="bioRxiv">
        <title>The Genome of the Zebra Mussel, Dreissena polymorpha: A Resource for Invasive Species Research.</title>
        <authorList>
            <person name="McCartney M.A."/>
            <person name="Auch B."/>
            <person name="Kono T."/>
            <person name="Mallez S."/>
            <person name="Zhang Y."/>
            <person name="Obille A."/>
            <person name="Becker A."/>
            <person name="Abrahante J.E."/>
            <person name="Garbe J."/>
            <person name="Badalamenti J.P."/>
            <person name="Herman A."/>
            <person name="Mangelson H."/>
            <person name="Liachko I."/>
            <person name="Sullivan S."/>
            <person name="Sone E.D."/>
            <person name="Koren S."/>
            <person name="Silverstein K.A.T."/>
            <person name="Beckman K.B."/>
            <person name="Gohl D.M."/>
        </authorList>
    </citation>
    <scope>NUCLEOTIDE SEQUENCE</scope>
    <source>
        <strain evidence="4">Duluth1</strain>
        <tissue evidence="4">Whole animal</tissue>
    </source>
</reference>
<dbReference type="InterPro" id="IPR003582">
    <property type="entry name" value="ShKT_dom"/>
</dbReference>
<feature type="domain" description="ShKT" evidence="3">
    <location>
        <begin position="147"/>
        <end position="182"/>
    </location>
</feature>
<evidence type="ECO:0000256" key="1">
    <source>
        <dbReference type="PROSITE-ProRule" id="PRU01005"/>
    </source>
</evidence>
<dbReference type="InterPro" id="IPR002035">
    <property type="entry name" value="VWF_A"/>
</dbReference>
<dbReference type="PANTHER" id="PTHR24020:SF84">
    <property type="entry name" value="VWFA DOMAIN-CONTAINING PROTEIN"/>
    <property type="match status" value="1"/>
</dbReference>
<evidence type="ECO:0000313" key="5">
    <source>
        <dbReference type="Proteomes" id="UP000828390"/>
    </source>
</evidence>
<gene>
    <name evidence="4" type="ORF">DPMN_075025</name>
</gene>
<evidence type="ECO:0008006" key="6">
    <source>
        <dbReference type="Google" id="ProtNLM"/>
    </source>
</evidence>
<comment type="caution">
    <text evidence="4">The sequence shown here is derived from an EMBL/GenBank/DDBJ whole genome shotgun (WGS) entry which is preliminary data.</text>
</comment>
<organism evidence="4 5">
    <name type="scientific">Dreissena polymorpha</name>
    <name type="common">Zebra mussel</name>
    <name type="synonym">Mytilus polymorpha</name>
    <dbReference type="NCBI Taxonomy" id="45954"/>
    <lineage>
        <taxon>Eukaryota</taxon>
        <taxon>Metazoa</taxon>
        <taxon>Spiralia</taxon>
        <taxon>Lophotrochozoa</taxon>
        <taxon>Mollusca</taxon>
        <taxon>Bivalvia</taxon>
        <taxon>Autobranchia</taxon>
        <taxon>Heteroconchia</taxon>
        <taxon>Euheterodonta</taxon>
        <taxon>Imparidentia</taxon>
        <taxon>Neoheterodontei</taxon>
        <taxon>Myida</taxon>
        <taxon>Dreissenoidea</taxon>
        <taxon>Dreissenidae</taxon>
        <taxon>Dreissena</taxon>
    </lineage>
</organism>
<dbReference type="InterPro" id="IPR036465">
    <property type="entry name" value="vWFA_dom_sf"/>
</dbReference>
<dbReference type="InterPro" id="IPR050525">
    <property type="entry name" value="ECM_Assembly_Org"/>
</dbReference>
<sequence length="387" mass="43085">MRNLLSKRNRDRRDFLKSFCTEKCSAGKGGNVCRCNGYHFAGKRSQDPYFDEDQSRAMVDLNDNNDDMDKDFANDFFDDNQHILRGAEASEKLPREEADLLLEIKTLIPQILEDDSLARSIDDDRTAMQEYLRSRALLVEATSGQICADLDATGCGLLAAQPGFCATSPLSNSICKRTCGKCPLTCFHCPKQPVLHAQDCNTTQQCATGEMCVLRTLSGNHYEYLMSCDDTKYCNGFGFGFGAGALIGRRYVEPRDINVHCCDGDLCNVPNYVATTTPAPTTLPPIHSCNKDVIFVVDESNTIGPVDFRKVIDLIRAIVTRLDIGVNRDQVALLLYDMTPHIQWYLNDYTTKASLLGALSYVPYHNGSSRTDLALKFVRENVTVASF</sequence>
<dbReference type="SUPFAM" id="SSF53300">
    <property type="entry name" value="vWA-like"/>
    <property type="match status" value="1"/>
</dbReference>
<keyword evidence="5" id="KW-1185">Reference proteome</keyword>
<dbReference type="AlphaFoldDB" id="A0A9D3YJP0"/>
<dbReference type="PANTHER" id="PTHR24020">
    <property type="entry name" value="COLLAGEN ALPHA"/>
    <property type="match status" value="1"/>
</dbReference>
<reference evidence="4" key="2">
    <citation type="submission" date="2020-11" db="EMBL/GenBank/DDBJ databases">
        <authorList>
            <person name="McCartney M.A."/>
            <person name="Auch B."/>
            <person name="Kono T."/>
            <person name="Mallez S."/>
            <person name="Becker A."/>
            <person name="Gohl D.M."/>
            <person name="Silverstein K.A.T."/>
            <person name="Koren S."/>
            <person name="Bechman K.B."/>
            <person name="Herman A."/>
            <person name="Abrahante J.E."/>
            <person name="Garbe J."/>
        </authorList>
    </citation>
    <scope>NUCLEOTIDE SEQUENCE</scope>
    <source>
        <strain evidence="4">Duluth1</strain>
        <tissue evidence="4">Whole animal</tissue>
    </source>
</reference>
<dbReference type="PROSITE" id="PS51670">
    <property type="entry name" value="SHKT"/>
    <property type="match status" value="1"/>
</dbReference>
<evidence type="ECO:0000259" key="3">
    <source>
        <dbReference type="PROSITE" id="PS51670"/>
    </source>
</evidence>